<dbReference type="Pfam" id="PF00135">
    <property type="entry name" value="COesterase"/>
    <property type="match status" value="1"/>
</dbReference>
<keyword evidence="6" id="KW-1185">Reference proteome</keyword>
<dbReference type="Proteomes" id="UP000274843">
    <property type="component" value="Unassembled WGS sequence"/>
</dbReference>
<dbReference type="InterPro" id="IPR029058">
    <property type="entry name" value="AB_hydrolase_fold"/>
</dbReference>
<comment type="similarity">
    <text evidence="1 3">Belongs to the type-B carboxylesterase/lipase family.</text>
</comment>
<feature type="domain" description="Carboxylesterase type B" evidence="4">
    <location>
        <begin position="46"/>
        <end position="515"/>
    </location>
</feature>
<evidence type="ECO:0000256" key="1">
    <source>
        <dbReference type="ARBA" id="ARBA00005964"/>
    </source>
</evidence>
<evidence type="ECO:0000256" key="2">
    <source>
        <dbReference type="ARBA" id="ARBA00022801"/>
    </source>
</evidence>
<evidence type="ECO:0000256" key="3">
    <source>
        <dbReference type="RuleBase" id="RU361235"/>
    </source>
</evidence>
<proteinExistence type="inferred from homology"/>
<dbReference type="SUPFAM" id="SSF53474">
    <property type="entry name" value="alpha/beta-Hydrolases"/>
    <property type="match status" value="1"/>
</dbReference>
<dbReference type="EMBL" id="RKHY01000001">
    <property type="protein sequence ID" value="ROS43556.1"/>
    <property type="molecule type" value="Genomic_DNA"/>
</dbReference>
<name>A0A3N2H3S8_9PSEU</name>
<evidence type="ECO:0000313" key="5">
    <source>
        <dbReference type="EMBL" id="ROS43556.1"/>
    </source>
</evidence>
<dbReference type="PROSITE" id="PS00122">
    <property type="entry name" value="CARBOXYLESTERASE_B_1"/>
    <property type="match status" value="1"/>
</dbReference>
<dbReference type="AlphaFoldDB" id="A0A3N2H3S8"/>
<dbReference type="GO" id="GO:0016787">
    <property type="term" value="F:hydrolase activity"/>
    <property type="evidence" value="ECO:0007669"/>
    <property type="project" value="UniProtKB-KW"/>
</dbReference>
<dbReference type="InterPro" id="IPR019826">
    <property type="entry name" value="Carboxylesterase_B_AS"/>
</dbReference>
<organism evidence="5 6">
    <name type="scientific">Amycolatopsis thermoflava</name>
    <dbReference type="NCBI Taxonomy" id="84480"/>
    <lineage>
        <taxon>Bacteria</taxon>
        <taxon>Bacillati</taxon>
        <taxon>Actinomycetota</taxon>
        <taxon>Actinomycetes</taxon>
        <taxon>Pseudonocardiales</taxon>
        <taxon>Pseudonocardiaceae</taxon>
        <taxon>Amycolatopsis</taxon>
        <taxon>Amycolatopsis methanolica group</taxon>
    </lineage>
</organism>
<reference evidence="5 6" key="1">
    <citation type="submission" date="2018-11" db="EMBL/GenBank/DDBJ databases">
        <title>Sequencing the genomes of 1000 actinobacteria strains.</title>
        <authorList>
            <person name="Klenk H.-P."/>
        </authorList>
    </citation>
    <scope>NUCLEOTIDE SEQUENCE [LARGE SCALE GENOMIC DNA]</scope>
    <source>
        <strain evidence="5 6">DSM 44348</strain>
    </source>
</reference>
<comment type="caution">
    <text evidence="5">The sequence shown here is derived from an EMBL/GenBank/DDBJ whole genome shotgun (WGS) entry which is preliminary data.</text>
</comment>
<sequence length="518" mass="52958">MRPPFPHRLGCTGDDETGGRPTVTRLLLLLTVVLAACSAPAPAPPDVVSLAAGQVRGTVDGGHRLFQGIPYATAARWQPPAPAPVWTGVRDATAPGPRCPQPGEAGSEDCLFLNVTTPEAAAGPLPVLVWIHGGAFVGGSGDSYDARDLAARGLVVVTVNYRLGALGWLAHPALGHDGGTGNFGLLDQQAALRWVRDNIAAFGGDPARVTLAGESAGAMSVCDHLVSPGSAGLFHAAIVQSGPCQAHAPATVAETASTAYAAGLGCADPATAAACLRALPPSRLLTPPRYYDLAGVPVAGPVTGGGALPVNPVDAMRDGDAARVPVLVGVTRDEFTLFLAQQYAATGKTVTADGYPAALARAFGADAAAVAAEYPLAAHGGSAPRALAAALTDAAFACPVRDMAGALSRTGPVYAYEFGDSRAPVPDTLSRTPFPLGAAHSLELSYLFGGGASFDDGQRRLSARMVADWASFVRTGAPGADWPRYDPAHEQVRALAPDGPRTIGDFAAAHHCGFWRDR</sequence>
<keyword evidence="2 3" id="KW-0378">Hydrolase</keyword>
<dbReference type="EC" id="3.1.1.-" evidence="3"/>
<dbReference type="Gene3D" id="3.40.50.1820">
    <property type="entry name" value="alpha/beta hydrolase"/>
    <property type="match status" value="1"/>
</dbReference>
<protein>
    <recommendedName>
        <fullName evidence="3">Carboxylic ester hydrolase</fullName>
        <ecNumber evidence="3">3.1.1.-</ecNumber>
    </recommendedName>
</protein>
<evidence type="ECO:0000259" key="4">
    <source>
        <dbReference type="Pfam" id="PF00135"/>
    </source>
</evidence>
<dbReference type="InterPro" id="IPR050309">
    <property type="entry name" value="Type-B_Carboxylest/Lipase"/>
</dbReference>
<evidence type="ECO:0000313" key="6">
    <source>
        <dbReference type="Proteomes" id="UP000274843"/>
    </source>
</evidence>
<gene>
    <name evidence="5" type="ORF">EDD35_5975</name>
</gene>
<accession>A0A3N2H3S8</accession>
<dbReference type="PANTHER" id="PTHR11559">
    <property type="entry name" value="CARBOXYLESTERASE"/>
    <property type="match status" value="1"/>
</dbReference>
<dbReference type="InterPro" id="IPR002018">
    <property type="entry name" value="CarbesteraseB"/>
</dbReference>